<evidence type="ECO:0000313" key="3">
    <source>
        <dbReference type="Proteomes" id="UP001281761"/>
    </source>
</evidence>
<proteinExistence type="predicted"/>
<dbReference type="Proteomes" id="UP001281761">
    <property type="component" value="Unassembled WGS sequence"/>
</dbReference>
<dbReference type="EMBL" id="JARBJD010000089">
    <property type="protein sequence ID" value="KAK2953589.1"/>
    <property type="molecule type" value="Genomic_DNA"/>
</dbReference>
<reference evidence="2 3" key="1">
    <citation type="journal article" date="2022" name="bioRxiv">
        <title>Genomics of Preaxostyla Flagellates Illuminates Evolutionary Transitions and the Path Towards Mitochondrial Loss.</title>
        <authorList>
            <person name="Novak L.V.F."/>
            <person name="Treitli S.C."/>
            <person name="Pyrih J."/>
            <person name="Halakuc P."/>
            <person name="Pipaliya S.V."/>
            <person name="Vacek V."/>
            <person name="Brzon O."/>
            <person name="Soukal P."/>
            <person name="Eme L."/>
            <person name="Dacks J.B."/>
            <person name="Karnkowska A."/>
            <person name="Elias M."/>
            <person name="Hampl V."/>
        </authorList>
    </citation>
    <scope>NUCLEOTIDE SEQUENCE [LARGE SCALE GENOMIC DNA]</scope>
    <source>
        <strain evidence="2">NAU3</strain>
        <tissue evidence="2">Gut</tissue>
    </source>
</reference>
<organism evidence="2 3">
    <name type="scientific">Blattamonas nauphoetae</name>
    <dbReference type="NCBI Taxonomy" id="2049346"/>
    <lineage>
        <taxon>Eukaryota</taxon>
        <taxon>Metamonada</taxon>
        <taxon>Preaxostyla</taxon>
        <taxon>Oxymonadida</taxon>
        <taxon>Blattamonas</taxon>
    </lineage>
</organism>
<evidence type="ECO:0000256" key="1">
    <source>
        <dbReference type="SAM" id="MobiDB-lite"/>
    </source>
</evidence>
<evidence type="ECO:0000313" key="2">
    <source>
        <dbReference type="EMBL" id="KAK2953589.1"/>
    </source>
</evidence>
<feature type="compositionally biased region" description="Basic and acidic residues" evidence="1">
    <location>
        <begin position="206"/>
        <end position="240"/>
    </location>
</feature>
<gene>
    <name evidence="2" type="ORF">BLNAU_11453</name>
</gene>
<comment type="caution">
    <text evidence="2">The sequence shown here is derived from an EMBL/GenBank/DDBJ whole genome shotgun (WGS) entry which is preliminary data.</text>
</comment>
<name>A0ABQ9XRL6_9EUKA</name>
<feature type="region of interest" description="Disordered" evidence="1">
    <location>
        <begin position="206"/>
        <end position="243"/>
    </location>
</feature>
<keyword evidence="3" id="KW-1185">Reference proteome</keyword>
<protein>
    <submittedName>
        <fullName evidence="2">Uncharacterized protein</fullName>
    </submittedName>
</protein>
<accession>A0ABQ9XRL6</accession>
<sequence>MFARHGHSWDQSITLITPTTKEQALLRNAFALFKEDSIQSGQKLLLRTQQEYNLKWFLMEFLVNHCQPSSDDSKPSQIILTRPLPLLNSVINEINSRFSIHDLSQYLSTPPDLTTFEDKDLSTKTDLAFDVLFLSLLSIVSDEELHKPARRLLAHVFQVSEGELERLLLEREVRCGDLEMDWQSNGRQKEDTLSFADGVWMLLERRETELERDENTNETDTKKEREEDTEHEPENVEYPRKVRNNSLRETTSTSTVFLHRMACLLISALLSAASNCLPSNHQPTASTGSNHIDTPIWENTVAVRNNRTLSESHLFRICLKLTGWLPTTFEILKSGSVLTTTVRMVVESTVSLVFLLLPHADLDWQCFLVFHILDFADFTEMMPRVITPDLVRKVAIFFARLSPSLPPKLARSVEFGLRWTTAKRGPEEIGTFSTKAAELCRPILSELASRLEREVEGRREILAQIWVIVSSNDCSLLGSCNPLVSLLSVLPDATDDEVFFILRACIVIVRKTDRDFDALTSVLIEYSSLLIRLGKQIDRLGTAVEAWRVLLELIYMIVNHPRDFNDDPTIFVRTVEEIAVTFGETVGRVLEMLRDILQTCEGVEDINEDLHVLGAGLDLFQKLFKHIDFSPLRLSLLPALTSLQPFFGFREVLFYVYHELPLPTASHAFNPSPFHFIPMLSSFPTEQSVFDDILRSQIANCQSMIRFGSEEDERVQSERDQSERDRMNIETIDYLHKGVRVRMALECAIRLPRLLHTSIPFHRARQAQIEQGEDRNWRRKLSSFAESLFFGLRLDLLADDISLMPHSFSSNVDLISWALTGGNRRDGQPATNEEDWSGSEGSVSWLSNVEFAVMWMLKGMVEFSFSGRRKVGCRKLPILWKMMLLSILFRTPFHHSIQETCIRLRVCLWEEGVEDVIGAVECQLDTSLLTQFGQNNDVAGDGDGDAWLKDLLG</sequence>